<dbReference type="AlphaFoldDB" id="A0AAE1STR0"/>
<accession>A0AAE1STR0</accession>
<reference evidence="1" key="1">
    <citation type="submission" date="2023-12" db="EMBL/GenBank/DDBJ databases">
        <title>Genome assembly of Anisodus tanguticus.</title>
        <authorList>
            <person name="Wang Y.-J."/>
        </authorList>
    </citation>
    <scope>NUCLEOTIDE SEQUENCE</scope>
    <source>
        <strain evidence="1">KB-2021</strain>
        <tissue evidence="1">Leaf</tissue>
    </source>
</reference>
<name>A0AAE1STR0_9SOLA</name>
<evidence type="ECO:0000313" key="2">
    <source>
        <dbReference type="Proteomes" id="UP001291623"/>
    </source>
</evidence>
<keyword evidence="2" id="KW-1185">Reference proteome</keyword>
<evidence type="ECO:0000313" key="1">
    <source>
        <dbReference type="EMBL" id="KAK4375957.1"/>
    </source>
</evidence>
<proteinExistence type="predicted"/>
<dbReference type="EMBL" id="JAVYJV010000003">
    <property type="protein sequence ID" value="KAK4375957.1"/>
    <property type="molecule type" value="Genomic_DNA"/>
</dbReference>
<sequence>MVIDSLDRLITTSEERKKSVIVEGVHLSLNFVSSNVSRRASPFVHKDKGNANTRKFFGPSSWLDLRSPSV</sequence>
<gene>
    <name evidence="1" type="ORF">RND71_006634</name>
</gene>
<comment type="caution">
    <text evidence="1">The sequence shown here is derived from an EMBL/GenBank/DDBJ whole genome shotgun (WGS) entry which is preliminary data.</text>
</comment>
<dbReference type="Proteomes" id="UP001291623">
    <property type="component" value="Unassembled WGS sequence"/>
</dbReference>
<protein>
    <submittedName>
        <fullName evidence="1">Uncharacterized protein</fullName>
    </submittedName>
</protein>
<organism evidence="1 2">
    <name type="scientific">Anisodus tanguticus</name>
    <dbReference type="NCBI Taxonomy" id="243964"/>
    <lineage>
        <taxon>Eukaryota</taxon>
        <taxon>Viridiplantae</taxon>
        <taxon>Streptophyta</taxon>
        <taxon>Embryophyta</taxon>
        <taxon>Tracheophyta</taxon>
        <taxon>Spermatophyta</taxon>
        <taxon>Magnoliopsida</taxon>
        <taxon>eudicotyledons</taxon>
        <taxon>Gunneridae</taxon>
        <taxon>Pentapetalae</taxon>
        <taxon>asterids</taxon>
        <taxon>lamiids</taxon>
        <taxon>Solanales</taxon>
        <taxon>Solanaceae</taxon>
        <taxon>Solanoideae</taxon>
        <taxon>Hyoscyameae</taxon>
        <taxon>Anisodus</taxon>
    </lineage>
</organism>